<keyword evidence="1" id="KW-1133">Transmembrane helix</keyword>
<proteinExistence type="predicted"/>
<reference evidence="2 3" key="1">
    <citation type="submission" date="2023-08" db="EMBL/GenBank/DDBJ databases">
        <title>A Necator americanus chromosomal reference genome.</title>
        <authorList>
            <person name="Ilik V."/>
            <person name="Petrzelkova K.J."/>
            <person name="Pardy F."/>
            <person name="Fuh T."/>
            <person name="Niatou-Singa F.S."/>
            <person name="Gouil Q."/>
            <person name="Baker L."/>
            <person name="Ritchie M.E."/>
            <person name="Jex A.R."/>
            <person name="Gazzola D."/>
            <person name="Li H."/>
            <person name="Toshio Fujiwara R."/>
            <person name="Zhan B."/>
            <person name="Aroian R.V."/>
            <person name="Pafco B."/>
            <person name="Schwarz E.M."/>
        </authorList>
    </citation>
    <scope>NUCLEOTIDE SEQUENCE [LARGE SCALE GENOMIC DNA]</scope>
    <source>
        <strain evidence="2 3">Aroian</strain>
        <tissue evidence="2">Whole animal</tissue>
    </source>
</reference>
<comment type="caution">
    <text evidence="2">The sequence shown here is derived from an EMBL/GenBank/DDBJ whole genome shotgun (WGS) entry which is preliminary data.</text>
</comment>
<keyword evidence="1" id="KW-0472">Membrane</keyword>
<organism evidence="2 3">
    <name type="scientific">Necator americanus</name>
    <name type="common">Human hookworm</name>
    <dbReference type="NCBI Taxonomy" id="51031"/>
    <lineage>
        <taxon>Eukaryota</taxon>
        <taxon>Metazoa</taxon>
        <taxon>Ecdysozoa</taxon>
        <taxon>Nematoda</taxon>
        <taxon>Chromadorea</taxon>
        <taxon>Rhabditida</taxon>
        <taxon>Rhabditina</taxon>
        <taxon>Rhabditomorpha</taxon>
        <taxon>Strongyloidea</taxon>
        <taxon>Ancylostomatidae</taxon>
        <taxon>Bunostominae</taxon>
        <taxon>Necator</taxon>
    </lineage>
</organism>
<feature type="transmembrane region" description="Helical" evidence="1">
    <location>
        <begin position="43"/>
        <end position="60"/>
    </location>
</feature>
<evidence type="ECO:0000256" key="1">
    <source>
        <dbReference type="SAM" id="Phobius"/>
    </source>
</evidence>
<sequence>MGSLWSTGHFDTTMRLSYVLFALLVFITLRVEASFFGHHHHGFGYYPVIAAAAPFYYAHYPLYSYHGFGYGGLIPFKNRRTAAKHRKLE</sequence>
<dbReference type="Proteomes" id="UP001303046">
    <property type="component" value="Unassembled WGS sequence"/>
</dbReference>
<evidence type="ECO:0000313" key="3">
    <source>
        <dbReference type="Proteomes" id="UP001303046"/>
    </source>
</evidence>
<dbReference type="EMBL" id="JAVFWL010000001">
    <property type="protein sequence ID" value="KAK6728356.1"/>
    <property type="molecule type" value="Genomic_DNA"/>
</dbReference>
<evidence type="ECO:0000313" key="2">
    <source>
        <dbReference type="EMBL" id="KAK6728356.1"/>
    </source>
</evidence>
<protein>
    <submittedName>
        <fullName evidence="2">Uncharacterized protein</fullName>
    </submittedName>
</protein>
<keyword evidence="3" id="KW-1185">Reference proteome</keyword>
<keyword evidence="1" id="KW-0812">Transmembrane</keyword>
<gene>
    <name evidence="2" type="primary">Necator_chrI.g1914</name>
    <name evidence="2" type="ORF">RB195_005788</name>
</gene>
<feature type="transmembrane region" description="Helical" evidence="1">
    <location>
        <begin position="12"/>
        <end position="31"/>
    </location>
</feature>
<name>A0ABR1BRF0_NECAM</name>
<accession>A0ABR1BRF0</accession>